<dbReference type="SMART" id="SM00487">
    <property type="entry name" value="DEXDc"/>
    <property type="match status" value="1"/>
</dbReference>
<keyword evidence="4" id="KW-0479">Metal-binding</keyword>
<dbReference type="GO" id="GO:0009378">
    <property type="term" value="F:four-way junction helicase activity"/>
    <property type="evidence" value="ECO:0007669"/>
    <property type="project" value="TreeGrafter"/>
</dbReference>
<dbReference type="Gene3D" id="1.10.150.80">
    <property type="entry name" value="HRDC domain"/>
    <property type="match status" value="1"/>
</dbReference>
<keyword evidence="5" id="KW-0547">Nucleotide-binding</keyword>
<evidence type="ECO:0000256" key="7">
    <source>
        <dbReference type="ARBA" id="ARBA00022801"/>
    </source>
</evidence>
<dbReference type="Pfam" id="PF16124">
    <property type="entry name" value="RecQ_Zn_bind"/>
    <property type="match status" value="1"/>
</dbReference>
<keyword evidence="9" id="KW-0862">Zinc</keyword>
<evidence type="ECO:0000313" key="21">
    <source>
        <dbReference type="EMBL" id="GLI93898.1"/>
    </source>
</evidence>
<dbReference type="InterPro" id="IPR036390">
    <property type="entry name" value="WH_DNA-bd_sf"/>
</dbReference>
<dbReference type="InterPro" id="IPR044876">
    <property type="entry name" value="HRDC_dom_sf"/>
</dbReference>
<dbReference type="PANTHER" id="PTHR13710:SF105">
    <property type="entry name" value="ATP-DEPENDENT DNA HELICASE Q1"/>
    <property type="match status" value="1"/>
</dbReference>
<dbReference type="CDD" id="cd17920">
    <property type="entry name" value="DEXHc_RecQ"/>
    <property type="match status" value="1"/>
</dbReference>
<name>A0A9W6GVJ7_9HYPH</name>
<dbReference type="SMART" id="SM00490">
    <property type="entry name" value="HELICc"/>
    <property type="match status" value="1"/>
</dbReference>
<evidence type="ECO:0000259" key="19">
    <source>
        <dbReference type="PROSITE" id="PS51192"/>
    </source>
</evidence>
<dbReference type="InterPro" id="IPR018982">
    <property type="entry name" value="RQC_domain"/>
</dbReference>
<dbReference type="FunFam" id="3.40.50.300:FF:001389">
    <property type="entry name" value="ATP-dependent DNA helicase RecQ"/>
    <property type="match status" value="1"/>
</dbReference>
<evidence type="ECO:0000256" key="10">
    <source>
        <dbReference type="ARBA" id="ARBA00022840"/>
    </source>
</evidence>
<dbReference type="PROSITE" id="PS51194">
    <property type="entry name" value="HELICASE_CTER"/>
    <property type="match status" value="1"/>
</dbReference>
<keyword evidence="22" id="KW-1185">Reference proteome</keyword>
<evidence type="ECO:0000256" key="12">
    <source>
        <dbReference type="ARBA" id="ARBA00023172"/>
    </source>
</evidence>
<dbReference type="PANTHER" id="PTHR13710">
    <property type="entry name" value="DNA HELICASE RECQ FAMILY MEMBER"/>
    <property type="match status" value="1"/>
</dbReference>
<dbReference type="GO" id="GO:0030894">
    <property type="term" value="C:replisome"/>
    <property type="evidence" value="ECO:0007669"/>
    <property type="project" value="TreeGrafter"/>
</dbReference>
<evidence type="ECO:0000256" key="4">
    <source>
        <dbReference type="ARBA" id="ARBA00022723"/>
    </source>
</evidence>
<dbReference type="InterPro" id="IPR004589">
    <property type="entry name" value="DNA_helicase_ATP-dep_RecQ"/>
</dbReference>
<evidence type="ECO:0000256" key="1">
    <source>
        <dbReference type="ARBA" id="ARBA00001946"/>
    </source>
</evidence>
<dbReference type="InterPro" id="IPR001650">
    <property type="entry name" value="Helicase_C-like"/>
</dbReference>
<dbReference type="PROSITE" id="PS51192">
    <property type="entry name" value="HELICASE_ATP_BIND_1"/>
    <property type="match status" value="1"/>
</dbReference>
<dbReference type="AlphaFoldDB" id="A0A9W6GVJ7"/>
<dbReference type="Pfam" id="PF00570">
    <property type="entry name" value="HRDC"/>
    <property type="match status" value="1"/>
</dbReference>
<comment type="catalytic activity">
    <reaction evidence="15">
        <text>Couples ATP hydrolysis with the unwinding of duplex DNA by translocating in the 3'-5' direction.</text>
        <dbReference type="EC" id="5.6.2.4"/>
    </reaction>
</comment>
<dbReference type="GO" id="GO:0009432">
    <property type="term" value="P:SOS response"/>
    <property type="evidence" value="ECO:0007669"/>
    <property type="project" value="UniProtKB-UniRule"/>
</dbReference>
<dbReference type="SMART" id="SM00956">
    <property type="entry name" value="RQC"/>
    <property type="match status" value="1"/>
</dbReference>
<comment type="cofactor">
    <cofactor evidence="2">
        <name>Zn(2+)</name>
        <dbReference type="ChEBI" id="CHEBI:29105"/>
    </cofactor>
</comment>
<keyword evidence="10" id="KW-0067">ATP-binding</keyword>
<feature type="domain" description="Helicase ATP-binding" evidence="19">
    <location>
        <begin position="82"/>
        <end position="250"/>
    </location>
</feature>
<dbReference type="SMART" id="SM00341">
    <property type="entry name" value="HRDC"/>
    <property type="match status" value="1"/>
</dbReference>
<dbReference type="GO" id="GO:0043590">
    <property type="term" value="C:bacterial nucleoid"/>
    <property type="evidence" value="ECO:0007669"/>
    <property type="project" value="TreeGrafter"/>
</dbReference>
<evidence type="ECO:0000256" key="2">
    <source>
        <dbReference type="ARBA" id="ARBA00001947"/>
    </source>
</evidence>
<dbReference type="GO" id="GO:0043138">
    <property type="term" value="F:3'-5' DNA helicase activity"/>
    <property type="evidence" value="ECO:0007669"/>
    <property type="project" value="UniProtKB-EC"/>
</dbReference>
<sequence length="652" mass="71730">MLFAPASAAPPGRERAGWELARDALVPSFGPRPPAARATDTFAPTPRLCYPLTMSTLPPQARALLKSVFGYDDFRPGQAEIVAAVLAGGPVLAIMPTGSGKSMCYQLPALIEDALTVVVSPLIALMRDQVRQMQALGVAAATLNSANSAAENDDARRAMRDGDLRLLFVSPERLLMDGLIAELRRAGPRRLAIDEAHCVSEWGHDFRPEYREIGRAAEALGNVQVIGLTATADAATREDIARRLFPAPPQLFLHSFDRPNIALNFAAKDQPRRQLSRFLERHKGESGIVYCSSRQRTEDLAAYFNEQGHDALAYHAGLDLETRNRNGDRFLREDGVIAVATIAFGMGVNKPDVRFVAHADMPSSVESYYQEIGRAGRDGLPADTLTLYSLDDMAFRRRRIDEKEVSDARRRIEHERFSALALLCETPQCRRQTLLAYFAEEAQPCGRCDVCQGKVAVFDGAIAAQKALSAVYRTGQRFGSTHLANVLVGDATDTVRRHGHDAIKTFGVGKEHTKHEWASILRQLFAAGALQTASAEHGGFALTEKGADILYGRENILLRSDPLTPRERRRKEVATLDEASDRILAALKRKRRELAQEEGVPAYVIFADRTLIDMAEKRPATLDEMLAVHGVGERKLARYGDAFLEALNDALV</sequence>
<evidence type="ECO:0000256" key="6">
    <source>
        <dbReference type="ARBA" id="ARBA00022763"/>
    </source>
</evidence>
<comment type="caution">
    <text evidence="21">The sequence shown here is derived from an EMBL/GenBank/DDBJ whole genome shotgun (WGS) entry which is preliminary data.</text>
</comment>
<dbReference type="EC" id="5.6.2.4" evidence="16"/>
<dbReference type="InterPro" id="IPR001763">
    <property type="entry name" value="Rhodanese-like_dom"/>
</dbReference>
<reference evidence="21" key="1">
    <citation type="journal article" date="2023" name="Int. J. Syst. Evol. Microbiol.">
        <title>Methylocystis iwaonis sp. nov., a type II methane-oxidizing bacterium from surface soil of a rice paddy field in Japan, and emended description of the genus Methylocystis (ex Whittenbury et al. 1970) Bowman et al. 1993.</title>
        <authorList>
            <person name="Kaise H."/>
            <person name="Sawadogo J.B."/>
            <person name="Alam M.S."/>
            <person name="Ueno C."/>
            <person name="Dianou D."/>
            <person name="Shinjo R."/>
            <person name="Asakawa S."/>
        </authorList>
    </citation>
    <scope>NUCLEOTIDE SEQUENCE</scope>
    <source>
        <strain evidence="21">LMG27198</strain>
    </source>
</reference>
<accession>A0A9W6GVJ7</accession>
<evidence type="ECO:0000256" key="16">
    <source>
        <dbReference type="NCBIfam" id="TIGR01389"/>
    </source>
</evidence>
<evidence type="ECO:0000259" key="20">
    <source>
        <dbReference type="PROSITE" id="PS51194"/>
    </source>
</evidence>
<evidence type="ECO:0000256" key="14">
    <source>
        <dbReference type="ARBA" id="ARBA00023235"/>
    </source>
</evidence>
<dbReference type="EMBL" id="BSEC01000001">
    <property type="protein sequence ID" value="GLI93898.1"/>
    <property type="molecule type" value="Genomic_DNA"/>
</dbReference>
<evidence type="ECO:0000313" key="22">
    <source>
        <dbReference type="Proteomes" id="UP001144323"/>
    </source>
</evidence>
<protein>
    <recommendedName>
        <fullName evidence="16">DNA helicase RecQ</fullName>
        <ecNumber evidence="16">5.6.2.4</ecNumber>
    </recommendedName>
</protein>
<feature type="domain" description="Rhodanese" evidence="17">
    <location>
        <begin position="271"/>
        <end position="322"/>
    </location>
</feature>
<dbReference type="NCBIfam" id="TIGR01389">
    <property type="entry name" value="recQ"/>
    <property type="match status" value="1"/>
</dbReference>
<comment type="cofactor">
    <cofactor evidence="1">
        <name>Mg(2+)</name>
        <dbReference type="ChEBI" id="CHEBI:18420"/>
    </cofactor>
</comment>
<dbReference type="SUPFAM" id="SSF47819">
    <property type="entry name" value="HRDC-like"/>
    <property type="match status" value="1"/>
</dbReference>
<dbReference type="PROSITE" id="PS50206">
    <property type="entry name" value="RHODANESE_3"/>
    <property type="match status" value="1"/>
</dbReference>
<keyword evidence="11" id="KW-0238">DNA-binding</keyword>
<keyword evidence="7" id="KW-0378">Hydrolase</keyword>
<dbReference type="SUPFAM" id="SSF52540">
    <property type="entry name" value="P-loop containing nucleoside triphosphate hydrolases"/>
    <property type="match status" value="1"/>
</dbReference>
<evidence type="ECO:0000259" key="17">
    <source>
        <dbReference type="PROSITE" id="PS50206"/>
    </source>
</evidence>
<dbReference type="GO" id="GO:0006310">
    <property type="term" value="P:DNA recombination"/>
    <property type="evidence" value="ECO:0007669"/>
    <property type="project" value="UniProtKB-UniRule"/>
</dbReference>
<dbReference type="InterPro" id="IPR032284">
    <property type="entry name" value="RecQ_Zn-bd"/>
</dbReference>
<dbReference type="SUPFAM" id="SSF46785">
    <property type="entry name" value="Winged helix' DNA-binding domain"/>
    <property type="match status" value="1"/>
</dbReference>
<dbReference type="PROSITE" id="PS50967">
    <property type="entry name" value="HRDC"/>
    <property type="match status" value="1"/>
</dbReference>
<evidence type="ECO:0000256" key="15">
    <source>
        <dbReference type="ARBA" id="ARBA00034617"/>
    </source>
</evidence>
<dbReference type="Pfam" id="PF00271">
    <property type="entry name" value="Helicase_C"/>
    <property type="match status" value="1"/>
</dbReference>
<feature type="domain" description="HRDC" evidence="18">
    <location>
        <begin position="577"/>
        <end position="652"/>
    </location>
</feature>
<comment type="similarity">
    <text evidence="3">Belongs to the helicase family. RecQ subfamily.</text>
</comment>
<dbReference type="InterPro" id="IPR014001">
    <property type="entry name" value="Helicase_ATP-bd"/>
</dbReference>
<dbReference type="InterPro" id="IPR006293">
    <property type="entry name" value="DNA_helicase_ATP-dep_RecQ_bac"/>
</dbReference>
<feature type="domain" description="Helicase C-terminal" evidence="20">
    <location>
        <begin position="274"/>
        <end position="423"/>
    </location>
</feature>
<evidence type="ECO:0000256" key="3">
    <source>
        <dbReference type="ARBA" id="ARBA00005446"/>
    </source>
</evidence>
<dbReference type="GO" id="GO:0006260">
    <property type="term" value="P:DNA replication"/>
    <property type="evidence" value="ECO:0007669"/>
    <property type="project" value="InterPro"/>
</dbReference>
<evidence type="ECO:0000256" key="8">
    <source>
        <dbReference type="ARBA" id="ARBA00022806"/>
    </source>
</evidence>
<evidence type="ECO:0000256" key="9">
    <source>
        <dbReference type="ARBA" id="ARBA00022833"/>
    </source>
</evidence>
<gene>
    <name evidence="21" type="ORF">LMG27198_28900</name>
</gene>
<dbReference type="InterPro" id="IPR027417">
    <property type="entry name" value="P-loop_NTPase"/>
</dbReference>
<keyword evidence="6" id="KW-0227">DNA damage</keyword>
<evidence type="ECO:0000256" key="5">
    <source>
        <dbReference type="ARBA" id="ARBA00022741"/>
    </source>
</evidence>
<dbReference type="Proteomes" id="UP001144323">
    <property type="component" value="Unassembled WGS sequence"/>
</dbReference>
<evidence type="ECO:0000256" key="11">
    <source>
        <dbReference type="ARBA" id="ARBA00023125"/>
    </source>
</evidence>
<dbReference type="Gene3D" id="3.40.50.300">
    <property type="entry name" value="P-loop containing nucleotide triphosphate hydrolases"/>
    <property type="match status" value="2"/>
</dbReference>
<dbReference type="GO" id="GO:0046872">
    <property type="term" value="F:metal ion binding"/>
    <property type="evidence" value="ECO:0007669"/>
    <property type="project" value="UniProtKB-KW"/>
</dbReference>
<organism evidence="21 22">
    <name type="scientific">Methylocystis echinoides</name>
    <dbReference type="NCBI Taxonomy" id="29468"/>
    <lineage>
        <taxon>Bacteria</taxon>
        <taxon>Pseudomonadati</taxon>
        <taxon>Pseudomonadota</taxon>
        <taxon>Alphaproteobacteria</taxon>
        <taxon>Hyphomicrobiales</taxon>
        <taxon>Methylocystaceae</taxon>
        <taxon>Methylocystis</taxon>
    </lineage>
</organism>
<keyword evidence="8 21" id="KW-0347">Helicase</keyword>
<dbReference type="GO" id="GO:0006281">
    <property type="term" value="P:DNA repair"/>
    <property type="evidence" value="ECO:0007669"/>
    <property type="project" value="UniProtKB-KW"/>
</dbReference>
<dbReference type="NCBIfam" id="TIGR00614">
    <property type="entry name" value="recQ_fam"/>
    <property type="match status" value="1"/>
</dbReference>
<dbReference type="FunFam" id="3.40.50.300:FF:000156">
    <property type="entry name" value="ATP-dependent DNA helicase recQ"/>
    <property type="match status" value="1"/>
</dbReference>
<dbReference type="Pfam" id="PF09382">
    <property type="entry name" value="RQC"/>
    <property type="match status" value="1"/>
</dbReference>
<dbReference type="InterPro" id="IPR010997">
    <property type="entry name" value="HRDC-like_sf"/>
</dbReference>
<keyword evidence="14" id="KW-0413">Isomerase</keyword>
<evidence type="ECO:0000256" key="13">
    <source>
        <dbReference type="ARBA" id="ARBA00023204"/>
    </source>
</evidence>
<dbReference type="InterPro" id="IPR002121">
    <property type="entry name" value="HRDC_dom"/>
</dbReference>
<dbReference type="GO" id="GO:0005737">
    <property type="term" value="C:cytoplasm"/>
    <property type="evidence" value="ECO:0007669"/>
    <property type="project" value="TreeGrafter"/>
</dbReference>
<keyword evidence="12" id="KW-0233">DNA recombination</keyword>
<dbReference type="GO" id="GO:0005524">
    <property type="term" value="F:ATP binding"/>
    <property type="evidence" value="ECO:0007669"/>
    <property type="project" value="UniProtKB-KW"/>
</dbReference>
<proteinExistence type="inferred from homology"/>
<dbReference type="GO" id="GO:0016787">
    <property type="term" value="F:hydrolase activity"/>
    <property type="evidence" value="ECO:0007669"/>
    <property type="project" value="UniProtKB-KW"/>
</dbReference>
<dbReference type="InterPro" id="IPR036388">
    <property type="entry name" value="WH-like_DNA-bd_sf"/>
</dbReference>
<dbReference type="Pfam" id="PF00270">
    <property type="entry name" value="DEAD"/>
    <property type="match status" value="1"/>
</dbReference>
<keyword evidence="13" id="KW-0234">DNA repair</keyword>
<dbReference type="Gene3D" id="1.10.10.10">
    <property type="entry name" value="Winged helix-like DNA-binding domain superfamily/Winged helix DNA-binding domain"/>
    <property type="match status" value="1"/>
</dbReference>
<dbReference type="GO" id="GO:0003677">
    <property type="term" value="F:DNA binding"/>
    <property type="evidence" value="ECO:0007669"/>
    <property type="project" value="UniProtKB-KW"/>
</dbReference>
<evidence type="ECO:0000259" key="18">
    <source>
        <dbReference type="PROSITE" id="PS50967"/>
    </source>
</evidence>
<dbReference type="InterPro" id="IPR011545">
    <property type="entry name" value="DEAD/DEAH_box_helicase_dom"/>
</dbReference>